<proteinExistence type="predicted"/>
<keyword evidence="2" id="KW-0472">Membrane</keyword>
<feature type="domain" description="GGDEF" evidence="3">
    <location>
        <begin position="701"/>
        <end position="836"/>
    </location>
</feature>
<evidence type="ECO:0000313" key="4">
    <source>
        <dbReference type="EMBL" id="PKK90135.1"/>
    </source>
</evidence>
<evidence type="ECO:0000313" key="5">
    <source>
        <dbReference type="Proteomes" id="UP000233256"/>
    </source>
</evidence>
<dbReference type="SMART" id="SM00267">
    <property type="entry name" value="GGDEF"/>
    <property type="match status" value="1"/>
</dbReference>
<dbReference type="InterPro" id="IPR007890">
    <property type="entry name" value="CHASE2"/>
</dbReference>
<feature type="transmembrane region" description="Helical" evidence="2">
    <location>
        <begin position="407"/>
        <end position="427"/>
    </location>
</feature>
<dbReference type="CDD" id="cd01949">
    <property type="entry name" value="GGDEF"/>
    <property type="match status" value="1"/>
</dbReference>
<dbReference type="InterPro" id="IPR003018">
    <property type="entry name" value="GAF"/>
</dbReference>
<dbReference type="PROSITE" id="PS50887">
    <property type="entry name" value="GGDEF"/>
    <property type="match status" value="1"/>
</dbReference>
<dbReference type="PANTHER" id="PTHR45138:SF9">
    <property type="entry name" value="DIGUANYLATE CYCLASE DGCM-RELATED"/>
    <property type="match status" value="1"/>
</dbReference>
<dbReference type="Pfam" id="PF13185">
    <property type="entry name" value="GAF_2"/>
    <property type="match status" value="1"/>
</dbReference>
<dbReference type="PANTHER" id="PTHR45138">
    <property type="entry name" value="REGULATORY COMPONENTS OF SENSORY TRANSDUCTION SYSTEM"/>
    <property type="match status" value="1"/>
</dbReference>
<reference evidence="4 5" key="1">
    <citation type="journal article" date="2017" name="ISME J.">
        <title>Potential for microbial H2 and metal transformations associated with novel bacteria and archaea in deep terrestrial subsurface sediments.</title>
        <authorList>
            <person name="Hernsdorf A.W."/>
            <person name="Amano Y."/>
            <person name="Miyakawa K."/>
            <person name="Ise K."/>
            <person name="Suzuki Y."/>
            <person name="Anantharaman K."/>
            <person name="Probst A."/>
            <person name="Burstein D."/>
            <person name="Thomas B.C."/>
            <person name="Banfield J.F."/>
        </authorList>
    </citation>
    <scope>NUCLEOTIDE SEQUENCE [LARGE SCALE GENOMIC DNA]</scope>
    <source>
        <strain evidence="4">HGW-Wallbacteria-1</strain>
    </source>
</reference>
<dbReference type="FunFam" id="3.30.70.270:FF:000001">
    <property type="entry name" value="Diguanylate cyclase domain protein"/>
    <property type="match status" value="1"/>
</dbReference>
<protein>
    <recommendedName>
        <fullName evidence="3">GGDEF domain-containing protein</fullName>
    </recommendedName>
</protein>
<dbReference type="GO" id="GO:0043709">
    <property type="term" value="P:cell adhesion involved in single-species biofilm formation"/>
    <property type="evidence" value="ECO:0007669"/>
    <property type="project" value="TreeGrafter"/>
</dbReference>
<dbReference type="InterPro" id="IPR043128">
    <property type="entry name" value="Rev_trsase/Diguanyl_cyclase"/>
</dbReference>
<keyword evidence="2" id="KW-0812">Transmembrane</keyword>
<evidence type="ECO:0000259" key="3">
    <source>
        <dbReference type="PROSITE" id="PS50887"/>
    </source>
</evidence>
<feature type="transmembrane region" description="Helical" evidence="2">
    <location>
        <begin position="16"/>
        <end position="37"/>
    </location>
</feature>
<gene>
    <name evidence="4" type="ORF">CVV64_10420</name>
</gene>
<keyword evidence="2" id="KW-1133">Transmembrane helix</keyword>
<dbReference type="SMART" id="SM01080">
    <property type="entry name" value="CHASE2"/>
    <property type="match status" value="1"/>
</dbReference>
<feature type="transmembrane region" description="Helical" evidence="2">
    <location>
        <begin position="383"/>
        <end position="401"/>
    </location>
</feature>
<dbReference type="NCBIfam" id="TIGR00254">
    <property type="entry name" value="GGDEF"/>
    <property type="match status" value="1"/>
</dbReference>
<dbReference type="InterPro" id="IPR000160">
    <property type="entry name" value="GGDEF_dom"/>
</dbReference>
<dbReference type="GO" id="GO:0005886">
    <property type="term" value="C:plasma membrane"/>
    <property type="evidence" value="ECO:0007669"/>
    <property type="project" value="TreeGrafter"/>
</dbReference>
<comment type="caution">
    <text evidence="4">The sequence shown here is derived from an EMBL/GenBank/DDBJ whole genome shotgun (WGS) entry which is preliminary data.</text>
</comment>
<evidence type="ECO:0000256" key="1">
    <source>
        <dbReference type="SAM" id="MobiDB-lite"/>
    </source>
</evidence>
<dbReference type="InterPro" id="IPR029016">
    <property type="entry name" value="GAF-like_dom_sf"/>
</dbReference>
<dbReference type="GO" id="GO:1902201">
    <property type="term" value="P:negative regulation of bacterial-type flagellum-dependent cell motility"/>
    <property type="evidence" value="ECO:0007669"/>
    <property type="project" value="TreeGrafter"/>
</dbReference>
<dbReference type="InterPro" id="IPR050469">
    <property type="entry name" value="Diguanylate_Cyclase"/>
</dbReference>
<accession>A0A2N1PP67</accession>
<dbReference type="Gene3D" id="3.30.450.40">
    <property type="match status" value="1"/>
</dbReference>
<feature type="transmembrane region" description="Helical" evidence="2">
    <location>
        <begin position="350"/>
        <end position="371"/>
    </location>
</feature>
<feature type="compositionally biased region" description="Basic and acidic residues" evidence="1">
    <location>
        <begin position="546"/>
        <end position="563"/>
    </location>
</feature>
<dbReference type="SUPFAM" id="SSF55073">
    <property type="entry name" value="Nucleotide cyclase"/>
    <property type="match status" value="1"/>
</dbReference>
<evidence type="ECO:0000256" key="2">
    <source>
        <dbReference type="SAM" id="Phobius"/>
    </source>
</evidence>
<dbReference type="Pfam" id="PF00990">
    <property type="entry name" value="GGDEF"/>
    <property type="match status" value="1"/>
</dbReference>
<organism evidence="4 5">
    <name type="scientific">Candidatus Wallbacteria bacterium HGW-Wallbacteria-1</name>
    <dbReference type="NCBI Taxonomy" id="2013854"/>
    <lineage>
        <taxon>Bacteria</taxon>
        <taxon>Candidatus Walliibacteriota</taxon>
    </lineage>
</organism>
<dbReference type="AlphaFoldDB" id="A0A2N1PP67"/>
<dbReference type="SUPFAM" id="SSF55781">
    <property type="entry name" value="GAF domain-like"/>
    <property type="match status" value="1"/>
</dbReference>
<dbReference type="GO" id="GO:0052621">
    <property type="term" value="F:diguanylate cyclase activity"/>
    <property type="evidence" value="ECO:0007669"/>
    <property type="project" value="TreeGrafter"/>
</dbReference>
<name>A0A2N1PP67_9BACT</name>
<dbReference type="InterPro" id="IPR029787">
    <property type="entry name" value="Nucleotide_cyclase"/>
</dbReference>
<dbReference type="Gene3D" id="3.30.70.270">
    <property type="match status" value="1"/>
</dbReference>
<dbReference type="Proteomes" id="UP000233256">
    <property type="component" value="Unassembled WGS sequence"/>
</dbReference>
<dbReference type="EMBL" id="PGXC01000007">
    <property type="protein sequence ID" value="PKK90135.1"/>
    <property type="molecule type" value="Genomic_DNA"/>
</dbReference>
<dbReference type="Pfam" id="PF05226">
    <property type="entry name" value="CHASE2"/>
    <property type="match status" value="1"/>
</dbReference>
<feature type="region of interest" description="Disordered" evidence="1">
    <location>
        <begin position="522"/>
        <end position="568"/>
    </location>
</feature>
<dbReference type="SMART" id="SM00065">
    <property type="entry name" value="GAF"/>
    <property type="match status" value="1"/>
</dbReference>
<sequence length="843" mass="94875">MISPESRSESSREYRFEIFFTVFWVILIFALFVGGFFEGLEVRTMDLRFRLRNPQAESRQIMMLPMTSDCLQEENIGPWPWSREVHAKVVSLLTRASCRAAGFDVLFKDELDQGDREFERALKNSGRIILAQIIENTTLLDPESMSMVPAKMPVRPYTELAEKAAGFGFINVDFQGFNQDGVVRKVLLFENVDSGMQFSLAARLFFLARDIDPDKVRLDSRGLRLPDGSLIPLLTSWHFERIGEKRVLGLTIPLYWFRKSLYYLVNFSGATQTGRFDELALHMVYRASLEDGTISADQTARMVDTLKDKIVIIGPKASIFADTKVTPVGVMPGMEVHANVLKNFIEGRHLWRFGIVGNFILFAIMGGAAFLLTRKTLPGMRDLVFIPGAAIVYILFASWLFGAHDLVVEIIPTMAVWLVAPMVMRFYQMFIKLLITNRELVVANTSLDRKIREVTHLYEASRSLNIIDDLDLVIDTVLLNACRVVEGRSGSFYVYDEDVEKLLLKSSTGDDSIFTRDDMVDSIPESQDKPVKIELSSDSSAPSGEQIEKSGSGEKADSRKTANSEEALSSEDLLGNAISYSMGEGIVGEVARDRKARILGPHELASYKFSSHKNPQSMLCVPVTLKDRIIGVIVLEDKKTALFDESDIRLIQAFASQAAVTIENARLYKLAVFDGLTKLYVHRFFQGRLLQEFKRTQRYKAPLAVLLSDIDHFKRFNDTYGHQVGDIVLAGTAEIFKKSVREIDLVARYGGEEFAVILPQTDTDGAIIVAERIRKSVEEFDYLHPDGRILKVAVSIGVATYNGTEVDEPKELVRQSDMALYHAKENGRNQVVVFAPGMDRENM</sequence>